<accession>A0A2D0MZD7</accession>
<dbReference type="PROSITE" id="PS50929">
    <property type="entry name" value="ABC_TM1F"/>
    <property type="match status" value="1"/>
</dbReference>
<dbReference type="GO" id="GO:0005886">
    <property type="term" value="C:plasma membrane"/>
    <property type="evidence" value="ECO:0007669"/>
    <property type="project" value="UniProtKB-SubCell"/>
</dbReference>
<dbReference type="PANTHER" id="PTHR43394:SF1">
    <property type="entry name" value="ATP-BINDING CASSETTE SUB-FAMILY B MEMBER 10, MITOCHONDRIAL"/>
    <property type="match status" value="1"/>
</dbReference>
<evidence type="ECO:0000256" key="8">
    <source>
        <dbReference type="ARBA" id="ARBA00022989"/>
    </source>
</evidence>
<dbReference type="SUPFAM" id="SSF52540">
    <property type="entry name" value="P-loop containing nucleoside triphosphate hydrolases"/>
    <property type="match status" value="1"/>
</dbReference>
<dbReference type="CDD" id="cd18571">
    <property type="entry name" value="ABC_6TM_peptidase_like"/>
    <property type="match status" value="1"/>
</dbReference>
<evidence type="ECO:0000313" key="15">
    <source>
        <dbReference type="Proteomes" id="UP000223913"/>
    </source>
</evidence>
<keyword evidence="6" id="KW-0378">Hydrolase</keyword>
<dbReference type="GO" id="GO:0016887">
    <property type="term" value="F:ATP hydrolysis activity"/>
    <property type="evidence" value="ECO:0007669"/>
    <property type="project" value="InterPro"/>
</dbReference>
<evidence type="ECO:0000256" key="2">
    <source>
        <dbReference type="ARBA" id="ARBA00022448"/>
    </source>
</evidence>
<gene>
    <name evidence="14" type="ORF">CRP01_40265</name>
</gene>
<dbReference type="InterPro" id="IPR027417">
    <property type="entry name" value="P-loop_NTPase"/>
</dbReference>
<keyword evidence="8 10" id="KW-1133">Transmembrane helix</keyword>
<evidence type="ECO:0000256" key="6">
    <source>
        <dbReference type="ARBA" id="ARBA00022801"/>
    </source>
</evidence>
<evidence type="ECO:0000259" key="12">
    <source>
        <dbReference type="PROSITE" id="PS50929"/>
    </source>
</evidence>
<dbReference type="GO" id="GO:0005524">
    <property type="term" value="F:ATP binding"/>
    <property type="evidence" value="ECO:0007669"/>
    <property type="project" value="UniProtKB-KW"/>
</dbReference>
<dbReference type="Proteomes" id="UP000223913">
    <property type="component" value="Unassembled WGS sequence"/>
</dbReference>
<feature type="transmembrane region" description="Helical" evidence="10">
    <location>
        <begin position="313"/>
        <end position="332"/>
    </location>
</feature>
<keyword evidence="9 10" id="KW-0472">Membrane</keyword>
<dbReference type="GO" id="GO:0015421">
    <property type="term" value="F:ABC-type oligopeptide transporter activity"/>
    <property type="evidence" value="ECO:0007669"/>
    <property type="project" value="TreeGrafter"/>
</dbReference>
<feature type="transmembrane region" description="Helical" evidence="10">
    <location>
        <begin position="284"/>
        <end position="307"/>
    </location>
</feature>
<evidence type="ECO:0000256" key="5">
    <source>
        <dbReference type="ARBA" id="ARBA00022741"/>
    </source>
</evidence>
<organism evidence="14 15">
    <name type="scientific">Flavilitoribacter nigricans (strain ATCC 23147 / DSM 23189 / NBRC 102662 / NCIMB 1420 / SS-2)</name>
    <name type="common">Lewinella nigricans</name>
    <dbReference type="NCBI Taxonomy" id="1122177"/>
    <lineage>
        <taxon>Bacteria</taxon>
        <taxon>Pseudomonadati</taxon>
        <taxon>Bacteroidota</taxon>
        <taxon>Saprospiria</taxon>
        <taxon>Saprospirales</taxon>
        <taxon>Lewinellaceae</taxon>
        <taxon>Flavilitoribacter</taxon>
    </lineage>
</organism>
<keyword evidence="3" id="KW-1003">Cell membrane</keyword>
<dbReference type="Pfam" id="PF00005">
    <property type="entry name" value="ABC_tran"/>
    <property type="match status" value="1"/>
</dbReference>
<dbReference type="InterPro" id="IPR036640">
    <property type="entry name" value="ABC1_TM_sf"/>
</dbReference>
<feature type="domain" description="ABC transporter" evidence="11">
    <location>
        <begin position="490"/>
        <end position="725"/>
    </location>
</feature>
<feature type="domain" description="ABC transmembrane type-1" evidence="12">
    <location>
        <begin position="179"/>
        <end position="456"/>
    </location>
</feature>
<dbReference type="InterPro" id="IPR039421">
    <property type="entry name" value="Type_1_exporter"/>
</dbReference>
<dbReference type="PROSITE" id="PS50893">
    <property type="entry name" value="ABC_TRANSPORTER_2"/>
    <property type="match status" value="1"/>
</dbReference>
<evidence type="ECO:0000259" key="11">
    <source>
        <dbReference type="PROSITE" id="PS50893"/>
    </source>
</evidence>
<feature type="transmembrane region" description="Helical" evidence="10">
    <location>
        <begin position="211"/>
        <end position="237"/>
    </location>
</feature>
<keyword evidence="5" id="KW-0547">Nucleotide-binding</keyword>
<evidence type="ECO:0000256" key="3">
    <source>
        <dbReference type="ARBA" id="ARBA00022475"/>
    </source>
</evidence>
<dbReference type="InterPro" id="IPR017871">
    <property type="entry name" value="ABC_transporter-like_CS"/>
</dbReference>
<evidence type="ECO:0000256" key="7">
    <source>
        <dbReference type="ARBA" id="ARBA00022840"/>
    </source>
</evidence>
<dbReference type="InterPro" id="IPR003593">
    <property type="entry name" value="AAA+_ATPase"/>
</dbReference>
<feature type="domain" description="Peptidase C39" evidence="13">
    <location>
        <begin position="10"/>
        <end position="136"/>
    </location>
</feature>
<dbReference type="GO" id="GO:0008233">
    <property type="term" value="F:peptidase activity"/>
    <property type="evidence" value="ECO:0007669"/>
    <property type="project" value="InterPro"/>
</dbReference>
<dbReference type="InterPro" id="IPR011527">
    <property type="entry name" value="ABC1_TM_dom"/>
</dbReference>
<keyword evidence="7 14" id="KW-0067">ATP-binding</keyword>
<dbReference type="Pfam" id="PF00664">
    <property type="entry name" value="ABC_membrane"/>
    <property type="match status" value="1"/>
</dbReference>
<evidence type="ECO:0000256" key="10">
    <source>
        <dbReference type="SAM" id="Phobius"/>
    </source>
</evidence>
<dbReference type="PANTHER" id="PTHR43394">
    <property type="entry name" value="ATP-DEPENDENT PERMEASE MDL1, MITOCHONDRIAL"/>
    <property type="match status" value="1"/>
</dbReference>
<evidence type="ECO:0000256" key="4">
    <source>
        <dbReference type="ARBA" id="ARBA00022692"/>
    </source>
</evidence>
<dbReference type="FunFam" id="3.40.50.300:FF:000299">
    <property type="entry name" value="ABC transporter ATP-binding protein/permease"/>
    <property type="match status" value="1"/>
</dbReference>
<dbReference type="Pfam" id="PF03412">
    <property type="entry name" value="Peptidase_C39"/>
    <property type="match status" value="1"/>
</dbReference>
<dbReference type="InterPro" id="IPR005074">
    <property type="entry name" value="Peptidase_C39"/>
</dbReference>
<reference evidence="14 15" key="1">
    <citation type="submission" date="2017-10" db="EMBL/GenBank/DDBJ databases">
        <title>The draft genome sequence of Lewinella nigricans NBRC 102662.</title>
        <authorList>
            <person name="Wang K."/>
        </authorList>
    </citation>
    <scope>NUCLEOTIDE SEQUENCE [LARGE SCALE GENOMIC DNA]</scope>
    <source>
        <strain evidence="14 15">NBRC 102662</strain>
    </source>
</reference>
<evidence type="ECO:0000313" key="14">
    <source>
        <dbReference type="EMBL" id="PHN00823.1"/>
    </source>
</evidence>
<dbReference type="RefSeq" id="WP_099155773.1">
    <property type="nucleotide sequence ID" value="NZ_PDUD01000073.1"/>
</dbReference>
<evidence type="ECO:0000256" key="9">
    <source>
        <dbReference type="ARBA" id="ARBA00023136"/>
    </source>
</evidence>
<dbReference type="Gene3D" id="1.20.1560.10">
    <property type="entry name" value="ABC transporter type 1, transmembrane domain"/>
    <property type="match status" value="1"/>
</dbReference>
<dbReference type="PROSITE" id="PS00211">
    <property type="entry name" value="ABC_TRANSPORTER_1"/>
    <property type="match status" value="1"/>
</dbReference>
<dbReference type="GO" id="GO:0006508">
    <property type="term" value="P:proteolysis"/>
    <property type="evidence" value="ECO:0007669"/>
    <property type="project" value="InterPro"/>
</dbReference>
<name>A0A2D0MZD7_FLAN2</name>
<sequence length="731" mass="82502">MFDRFPYYKQLDAMDCGPTSLRMVAAHHGRHFSLQYLREHSYIDREGVSMRGIVEAADHIGLQSLAVALPFASPGDDQPGLVDAPLPCIVHWQQKHFVVVYKIKGSHVWVADPALGKIKMSVADFKAGYIQNDGKGVALLLEPSPAFYDQEGEASNEMGIRYLFRYLRPYRQLIGQLGLALILGSVFQLIFPFLTKSIVDIGIDNQDIHFIYLVLFAQLMLFAGQITVSVVQNWILLHIGTRVNISLISDFLYKLMRLPIGFFDAKMTGDLLQRIGDHRRIEQFLTTSTLNILFGAFNLIVFGFVLALFHLPIFFIFLISSVLYIGWIMIFLRQRAVVDHRRFQQLSENQSNLIELIQGMQEIKLQRSERRHRWQWMHIQAKLFRANVRALAITQKQDVGTQFIGQLKDIIITFMAAYAVIQGKMTLGTMLAVQYIIGQLNGPLQQLAGFARTAQDAKISLERLGEIHLKEDEEDLAPAHSEILPEDGDIHIESLDFHYNKLTGPVLEDINLTIPSGKVTAIVGTSGSGKTTLIKLILGFYPPTSGKIKVGGMHLSNISKDLWRRNCGAVMQDGYIFSESIARNVAESEDQIDKRKLLRAVRTANIQEFVESLPLGYNTRVGSKGNGLSQGQRQRLLIARAVYKDPPYLFFDEATNALDAENEKTIMENLEQFFSGRTVVVVAHRLSTVKNADQIVVLEKGRLVEQGTHSELVDQRGKYYQLVKNQLELGN</sequence>
<feature type="transmembrane region" description="Helical" evidence="10">
    <location>
        <begin position="173"/>
        <end position="191"/>
    </location>
</feature>
<keyword evidence="15" id="KW-1185">Reference proteome</keyword>
<comment type="caution">
    <text evidence="14">The sequence shown here is derived from an EMBL/GenBank/DDBJ whole genome shotgun (WGS) entry which is preliminary data.</text>
</comment>
<dbReference type="CDD" id="cd02418">
    <property type="entry name" value="Peptidase_C39B"/>
    <property type="match status" value="1"/>
</dbReference>
<evidence type="ECO:0000256" key="1">
    <source>
        <dbReference type="ARBA" id="ARBA00004651"/>
    </source>
</evidence>
<dbReference type="PROSITE" id="PS50990">
    <property type="entry name" value="PEPTIDASE_C39"/>
    <property type="match status" value="1"/>
</dbReference>
<dbReference type="OrthoDB" id="9760358at2"/>
<keyword evidence="4 10" id="KW-0812">Transmembrane</keyword>
<protein>
    <submittedName>
        <fullName evidence="14">ABC transporter ATP-binding protein</fullName>
    </submittedName>
</protein>
<dbReference type="EMBL" id="PDUD01000073">
    <property type="protein sequence ID" value="PHN00823.1"/>
    <property type="molecule type" value="Genomic_DNA"/>
</dbReference>
<dbReference type="InterPro" id="IPR003439">
    <property type="entry name" value="ABC_transporter-like_ATP-bd"/>
</dbReference>
<keyword evidence="2" id="KW-0813">Transport</keyword>
<dbReference type="AlphaFoldDB" id="A0A2D0MZD7"/>
<comment type="subcellular location">
    <subcellularLocation>
        <location evidence="1">Cell membrane</location>
        <topology evidence="1">Multi-pass membrane protein</topology>
    </subcellularLocation>
</comment>
<dbReference type="SMART" id="SM00382">
    <property type="entry name" value="AAA"/>
    <property type="match status" value="1"/>
</dbReference>
<dbReference type="Gene3D" id="3.40.50.300">
    <property type="entry name" value="P-loop containing nucleotide triphosphate hydrolases"/>
    <property type="match status" value="1"/>
</dbReference>
<dbReference type="Gene3D" id="3.90.70.10">
    <property type="entry name" value="Cysteine proteinases"/>
    <property type="match status" value="1"/>
</dbReference>
<proteinExistence type="predicted"/>
<dbReference type="SUPFAM" id="SSF90123">
    <property type="entry name" value="ABC transporter transmembrane region"/>
    <property type="match status" value="1"/>
</dbReference>
<evidence type="ECO:0000259" key="13">
    <source>
        <dbReference type="PROSITE" id="PS50990"/>
    </source>
</evidence>